<evidence type="ECO:0000256" key="1">
    <source>
        <dbReference type="ARBA" id="ARBA00023002"/>
    </source>
</evidence>
<dbReference type="Pfam" id="PF02826">
    <property type="entry name" value="2-Hacid_dh_C"/>
    <property type="match status" value="1"/>
</dbReference>
<name>A0A2S5B1B8_9BASI</name>
<comment type="similarity">
    <text evidence="2">Belongs to the D-isomer specific 2-hydroxyacid dehydrogenase family.</text>
</comment>
<evidence type="ECO:0000259" key="4">
    <source>
        <dbReference type="Pfam" id="PF02826"/>
    </source>
</evidence>
<dbReference type="EMBL" id="PJQD01000115">
    <property type="protein sequence ID" value="POY70556.1"/>
    <property type="molecule type" value="Genomic_DNA"/>
</dbReference>
<dbReference type="GO" id="GO:0016618">
    <property type="term" value="F:hydroxypyruvate reductase [NAD(P)H] activity"/>
    <property type="evidence" value="ECO:0007669"/>
    <property type="project" value="TreeGrafter"/>
</dbReference>
<sequence>MLRNNGKPRILMLGDAPIYQLEHWNAFQQRAEIVSADLSSRDAFMQSLRDNRYGAFDGIVKFAVETGNAASPWNQELISLLPPSVKLFAAAGAGFDYLDLTALNARGIAFANSRGAGDTATSDIALFLILATFRLTTYAEWGARSGDPQIFDEVHLDITRKARNPNGKTLGCVGLGAIQREIARKAKAFGMHIVYYEVAPPPEEVVRSLEARRADSLLELAREADCVSVSVPYMDSTHHLIDSAFLAAMQPGSRIVNTARGPVIDEAALVAALQSGHLFSAGLDVHEFEPRVSEELIQMKQVTLTTHIGGVAQETYEGFETLVMSNTERFLLDGQALETPVGKQFPSPLST</sequence>
<feature type="domain" description="D-isomer specific 2-hydroxyacid dehydrogenase catalytic" evidence="3">
    <location>
        <begin position="70"/>
        <end position="333"/>
    </location>
</feature>
<dbReference type="PANTHER" id="PTHR10996">
    <property type="entry name" value="2-HYDROXYACID DEHYDROGENASE-RELATED"/>
    <property type="match status" value="1"/>
</dbReference>
<dbReference type="InterPro" id="IPR036291">
    <property type="entry name" value="NAD(P)-bd_dom_sf"/>
</dbReference>
<dbReference type="GO" id="GO:0005829">
    <property type="term" value="C:cytosol"/>
    <property type="evidence" value="ECO:0007669"/>
    <property type="project" value="TreeGrafter"/>
</dbReference>
<dbReference type="OrthoDB" id="9991913at2759"/>
<dbReference type="InterPro" id="IPR029753">
    <property type="entry name" value="D-isomer_DH_CS"/>
</dbReference>
<dbReference type="SUPFAM" id="SSF51735">
    <property type="entry name" value="NAD(P)-binding Rossmann-fold domains"/>
    <property type="match status" value="1"/>
</dbReference>
<evidence type="ECO:0000313" key="5">
    <source>
        <dbReference type="EMBL" id="POY70556.1"/>
    </source>
</evidence>
<dbReference type="GO" id="GO:0030267">
    <property type="term" value="F:glyoxylate reductase (NADPH) activity"/>
    <property type="evidence" value="ECO:0007669"/>
    <property type="project" value="TreeGrafter"/>
</dbReference>
<dbReference type="SUPFAM" id="SSF52283">
    <property type="entry name" value="Formate/glycerate dehydrogenase catalytic domain-like"/>
    <property type="match status" value="1"/>
</dbReference>
<dbReference type="AlphaFoldDB" id="A0A2S5B1B8"/>
<protein>
    <submittedName>
        <fullName evidence="5">Uncharacterized protein</fullName>
    </submittedName>
</protein>
<evidence type="ECO:0000256" key="2">
    <source>
        <dbReference type="RuleBase" id="RU003719"/>
    </source>
</evidence>
<dbReference type="GO" id="GO:0051287">
    <property type="term" value="F:NAD binding"/>
    <property type="evidence" value="ECO:0007669"/>
    <property type="project" value="InterPro"/>
</dbReference>
<dbReference type="CDD" id="cd12168">
    <property type="entry name" value="Mand_dh_like"/>
    <property type="match status" value="1"/>
</dbReference>
<gene>
    <name evidence="5" type="ORF">BMF94_6470</name>
</gene>
<dbReference type="Pfam" id="PF00389">
    <property type="entry name" value="2-Hacid_dh"/>
    <property type="match status" value="1"/>
</dbReference>
<evidence type="ECO:0000259" key="3">
    <source>
        <dbReference type="Pfam" id="PF00389"/>
    </source>
</evidence>
<proteinExistence type="inferred from homology"/>
<reference evidence="5 6" key="1">
    <citation type="journal article" date="2018" name="Front. Microbiol.">
        <title>Prospects for Fungal Bioremediation of Acidic Radioactive Waste Sites: Characterization and Genome Sequence of Rhodotorula taiwanensis MD1149.</title>
        <authorList>
            <person name="Tkavc R."/>
            <person name="Matrosova V.Y."/>
            <person name="Grichenko O.E."/>
            <person name="Gostincar C."/>
            <person name="Volpe R.P."/>
            <person name="Klimenkova P."/>
            <person name="Gaidamakova E.K."/>
            <person name="Zhou C.E."/>
            <person name="Stewart B.J."/>
            <person name="Lyman M.G."/>
            <person name="Malfatti S.A."/>
            <person name="Rubinfeld B."/>
            <person name="Courtot M."/>
            <person name="Singh J."/>
            <person name="Dalgard C.L."/>
            <person name="Hamilton T."/>
            <person name="Frey K.G."/>
            <person name="Gunde-Cimerman N."/>
            <person name="Dugan L."/>
            <person name="Daly M.J."/>
        </authorList>
    </citation>
    <scope>NUCLEOTIDE SEQUENCE [LARGE SCALE GENOMIC DNA]</scope>
    <source>
        <strain evidence="5 6">MD1149</strain>
    </source>
</reference>
<dbReference type="Proteomes" id="UP000237144">
    <property type="component" value="Unassembled WGS sequence"/>
</dbReference>
<accession>A0A2S5B1B8</accession>
<evidence type="ECO:0000313" key="6">
    <source>
        <dbReference type="Proteomes" id="UP000237144"/>
    </source>
</evidence>
<organism evidence="5 6">
    <name type="scientific">Rhodotorula taiwanensis</name>
    <dbReference type="NCBI Taxonomy" id="741276"/>
    <lineage>
        <taxon>Eukaryota</taxon>
        <taxon>Fungi</taxon>
        <taxon>Dikarya</taxon>
        <taxon>Basidiomycota</taxon>
        <taxon>Pucciniomycotina</taxon>
        <taxon>Microbotryomycetes</taxon>
        <taxon>Sporidiobolales</taxon>
        <taxon>Sporidiobolaceae</taxon>
        <taxon>Rhodotorula</taxon>
    </lineage>
</organism>
<dbReference type="PROSITE" id="PS00671">
    <property type="entry name" value="D_2_HYDROXYACID_DH_3"/>
    <property type="match status" value="1"/>
</dbReference>
<dbReference type="Gene3D" id="3.40.50.720">
    <property type="entry name" value="NAD(P)-binding Rossmann-like Domain"/>
    <property type="match status" value="2"/>
</dbReference>
<dbReference type="PANTHER" id="PTHR10996:SF281">
    <property type="entry name" value="D-ISOMER SPECIFIC 2-HYDROXYACID DEHYDROGENASE NAD-BINDING DOMAIN-CONTAINING PROTEIN-RELATED"/>
    <property type="match status" value="1"/>
</dbReference>
<dbReference type="STRING" id="741276.A0A2S5B1B8"/>
<dbReference type="InterPro" id="IPR050223">
    <property type="entry name" value="D-isomer_2-hydroxyacid_DH"/>
</dbReference>
<keyword evidence="6" id="KW-1185">Reference proteome</keyword>
<dbReference type="InterPro" id="IPR006139">
    <property type="entry name" value="D-isomer_2_OHA_DH_cat_dom"/>
</dbReference>
<keyword evidence="1 2" id="KW-0560">Oxidoreductase</keyword>
<dbReference type="InterPro" id="IPR006140">
    <property type="entry name" value="D-isomer_DH_NAD-bd"/>
</dbReference>
<feature type="domain" description="D-isomer specific 2-hydroxyacid dehydrogenase NAD-binding" evidence="4">
    <location>
        <begin position="157"/>
        <end position="309"/>
    </location>
</feature>
<comment type="caution">
    <text evidence="5">The sequence shown here is derived from an EMBL/GenBank/DDBJ whole genome shotgun (WGS) entry which is preliminary data.</text>
</comment>